<evidence type="ECO:0000256" key="1">
    <source>
        <dbReference type="SAM" id="SignalP"/>
    </source>
</evidence>
<protein>
    <submittedName>
        <fullName evidence="3">PQQ-binding-like beta-propeller repeat protein</fullName>
    </submittedName>
</protein>
<dbReference type="InterPro" id="IPR011047">
    <property type="entry name" value="Quinoprotein_ADH-like_sf"/>
</dbReference>
<organism evidence="3 4">
    <name type="scientific">Chitinophaga eiseniae</name>
    <dbReference type="NCBI Taxonomy" id="634771"/>
    <lineage>
        <taxon>Bacteria</taxon>
        <taxon>Pseudomonadati</taxon>
        <taxon>Bacteroidota</taxon>
        <taxon>Chitinophagia</taxon>
        <taxon>Chitinophagales</taxon>
        <taxon>Chitinophagaceae</taxon>
        <taxon>Chitinophaga</taxon>
    </lineage>
</organism>
<proteinExistence type="predicted"/>
<dbReference type="Gene3D" id="2.130.10.10">
    <property type="entry name" value="YVTN repeat-like/Quinoprotein amine dehydrogenase"/>
    <property type="match status" value="3"/>
</dbReference>
<feature type="domain" description="Pyrrolo-quinoline quinone repeat" evidence="2">
    <location>
        <begin position="44"/>
        <end position="135"/>
    </location>
</feature>
<dbReference type="AlphaFoldDB" id="A0A847S1S9"/>
<dbReference type="Pfam" id="PF13360">
    <property type="entry name" value="PQQ_2"/>
    <property type="match status" value="2"/>
</dbReference>
<feature type="signal peptide" evidence="1">
    <location>
        <begin position="1"/>
        <end position="20"/>
    </location>
</feature>
<feature type="domain" description="Pyrrolo-quinoline quinone repeat" evidence="2">
    <location>
        <begin position="147"/>
        <end position="260"/>
    </location>
</feature>
<name>A0A847S1S9_9BACT</name>
<dbReference type="RefSeq" id="WP_168736689.1">
    <property type="nucleotide sequence ID" value="NZ_JABAHZ010000001.1"/>
</dbReference>
<comment type="caution">
    <text evidence="3">The sequence shown here is derived from an EMBL/GenBank/DDBJ whole genome shotgun (WGS) entry which is preliminary data.</text>
</comment>
<dbReference type="Proteomes" id="UP000552864">
    <property type="component" value="Unassembled WGS sequence"/>
</dbReference>
<feature type="chain" id="PRO_5032661606" evidence="1">
    <location>
        <begin position="21"/>
        <end position="412"/>
    </location>
</feature>
<evidence type="ECO:0000313" key="3">
    <source>
        <dbReference type="EMBL" id="NLR77280.1"/>
    </source>
</evidence>
<dbReference type="SUPFAM" id="SSF50998">
    <property type="entry name" value="Quinoprotein alcohol dehydrogenase-like"/>
    <property type="match status" value="2"/>
</dbReference>
<accession>A0A847S1S9</accession>
<evidence type="ECO:0000313" key="4">
    <source>
        <dbReference type="Proteomes" id="UP000552864"/>
    </source>
</evidence>
<dbReference type="PANTHER" id="PTHR34512:SF30">
    <property type="entry name" value="OUTER MEMBRANE PROTEIN ASSEMBLY FACTOR BAMB"/>
    <property type="match status" value="1"/>
</dbReference>
<dbReference type="PANTHER" id="PTHR34512">
    <property type="entry name" value="CELL SURFACE PROTEIN"/>
    <property type="match status" value="1"/>
</dbReference>
<dbReference type="InterPro" id="IPR015943">
    <property type="entry name" value="WD40/YVTN_repeat-like_dom_sf"/>
</dbReference>
<dbReference type="EMBL" id="JABAHZ010000001">
    <property type="protein sequence ID" value="NLR77280.1"/>
    <property type="molecule type" value="Genomic_DNA"/>
</dbReference>
<gene>
    <name evidence="3" type="ORF">HGH91_01505</name>
</gene>
<evidence type="ECO:0000259" key="2">
    <source>
        <dbReference type="Pfam" id="PF13360"/>
    </source>
</evidence>
<dbReference type="InterPro" id="IPR002372">
    <property type="entry name" value="PQQ_rpt_dom"/>
</dbReference>
<keyword evidence="1" id="KW-0732">Signal</keyword>
<sequence length="412" mass="45228">MKSLFCFLALPILLSLSLHAQQLGGSVSRTNNTTAADLPDQPAVKWQFKTGGAVVGSPVVSGHILFIGSADSCLYAIDKSNGAPLWKYRTNGPLTATVACDSNAVFFMSGDGYFYALDKLKGRRLWTFKTNGEHATDPWDYYLSSAALHKGVIYVGSTDGHIYALDARNGKLRWKFRTGGAVHAAPTIAEDIILAGSFDGWFYALNSNGSLRWKFDTMGERYFPLGEVQFHAVVADSSVYFCSRDYNVYALHLRTGKGLWVFHEGGSWTSVPSLAGKRLLVSTSDTHRALAFNASSGRLQWNSPVGLNVFGSITTSAHYGYMGCLDGKVHKINLETGESVALFQTAASKAEAHRFYDPATKKLLPDLMERYKGDYIRMYHDFLDMGSILSTPWLEAGTLYFGSTDGNVYALQ</sequence>
<keyword evidence="4" id="KW-1185">Reference proteome</keyword>
<reference evidence="3 4" key="1">
    <citation type="submission" date="2020-04" db="EMBL/GenBank/DDBJ databases">
        <authorList>
            <person name="Yin C."/>
        </authorList>
    </citation>
    <scope>NUCLEOTIDE SEQUENCE [LARGE SCALE GENOMIC DNA]</scope>
    <source>
        <strain evidence="3 4">Ak56</strain>
    </source>
</reference>
<dbReference type="SMART" id="SM00564">
    <property type="entry name" value="PQQ"/>
    <property type="match status" value="7"/>
</dbReference>
<dbReference type="InterPro" id="IPR018391">
    <property type="entry name" value="PQQ_b-propeller_rpt"/>
</dbReference>